<keyword evidence="1" id="KW-0614">Plasmid</keyword>
<dbReference type="Gene3D" id="2.60.40.1120">
    <property type="entry name" value="Carboxypeptidase-like, regulatory domain"/>
    <property type="match status" value="1"/>
</dbReference>
<evidence type="ECO:0000313" key="1">
    <source>
        <dbReference type="EMBL" id="UOQ68873.1"/>
    </source>
</evidence>
<evidence type="ECO:0000313" key="2">
    <source>
        <dbReference type="Proteomes" id="UP000830401"/>
    </source>
</evidence>
<dbReference type="Proteomes" id="UP000830401">
    <property type="component" value="Plasmid unnamed2"/>
</dbReference>
<organism evidence="1 2">
    <name type="scientific">Hymenobacter volaticus</name>
    <dbReference type="NCBI Taxonomy" id="2932254"/>
    <lineage>
        <taxon>Bacteria</taxon>
        <taxon>Pseudomonadati</taxon>
        <taxon>Bacteroidota</taxon>
        <taxon>Cytophagia</taxon>
        <taxon>Cytophagales</taxon>
        <taxon>Hymenobacteraceae</taxon>
        <taxon>Hymenobacter</taxon>
    </lineage>
</organism>
<dbReference type="EMBL" id="CP095063">
    <property type="protein sequence ID" value="UOQ68873.1"/>
    <property type="molecule type" value="Genomic_DNA"/>
</dbReference>
<gene>
    <name evidence="1" type="ORF">MUN86_24500</name>
</gene>
<reference evidence="1" key="1">
    <citation type="submission" date="2022-04" db="EMBL/GenBank/DDBJ databases">
        <title>Hymenobacter sp. isolated from the air.</title>
        <authorList>
            <person name="Won M."/>
            <person name="Lee C.-M."/>
            <person name="Woen H.-Y."/>
            <person name="Kwon S.-W."/>
        </authorList>
    </citation>
    <scope>NUCLEOTIDE SEQUENCE</scope>
    <source>
        <strain evidence="1">5420S-77</strain>
        <plasmid evidence="1">unnamed2</plasmid>
    </source>
</reference>
<dbReference type="RefSeq" id="WP_245126502.1">
    <property type="nucleotide sequence ID" value="NZ_CP095063.1"/>
</dbReference>
<name>A0ABY4GDA8_9BACT</name>
<dbReference type="SUPFAM" id="SSF49464">
    <property type="entry name" value="Carboxypeptidase regulatory domain-like"/>
    <property type="match status" value="1"/>
</dbReference>
<sequence>MKLSAHPFHPVTGDLLPTYRDAYLRGDLTSKNTAAVDAYLKANSQHGDATLRRYYELNQAGHQVQPLGWVARQFELIRTEPQRLRRRATSLVAGSALLGGAVFAGTNLPTNEHAITTVTATELPAELLASTESSTSASTAASAASTLRLSSVRGRILDENGQPLVGATVIDKVSGRGVSTDAAGNYTLLVPLAQTPVLQYGYAGYSEEEIKLTGRGTQNVTLLPRQEKTKKHHWWQF</sequence>
<dbReference type="InterPro" id="IPR008969">
    <property type="entry name" value="CarboxyPept-like_regulatory"/>
</dbReference>
<dbReference type="Pfam" id="PF13715">
    <property type="entry name" value="CarbopepD_reg_2"/>
    <property type="match status" value="1"/>
</dbReference>
<geneLocation type="plasmid" evidence="1 2">
    <name>unnamed2</name>
</geneLocation>
<protein>
    <submittedName>
        <fullName evidence="1">Carboxypeptidase-like regulatory domain-containing protein</fullName>
    </submittedName>
</protein>
<keyword evidence="2" id="KW-1185">Reference proteome</keyword>
<accession>A0ABY4GDA8</accession>
<proteinExistence type="predicted"/>